<keyword evidence="4" id="KW-0411">Iron-sulfur</keyword>
<dbReference type="InterPro" id="IPR020558">
    <property type="entry name" value="DiOHA_6PGluconate_deHydtase_CS"/>
</dbReference>
<feature type="domain" description="Dihydroxy-acid/6-phosphogluconate dehydratase N-terminal" evidence="6">
    <location>
        <begin position="52"/>
        <end position="362"/>
    </location>
</feature>
<dbReference type="Gene3D" id="3.50.30.80">
    <property type="entry name" value="IlvD/EDD C-terminal domain-like"/>
    <property type="match status" value="1"/>
</dbReference>
<dbReference type="GO" id="GO:0046872">
    <property type="term" value="F:metal ion binding"/>
    <property type="evidence" value="ECO:0007669"/>
    <property type="project" value="UniProtKB-KW"/>
</dbReference>
<evidence type="ECO:0000256" key="4">
    <source>
        <dbReference type="ARBA" id="ARBA00023014"/>
    </source>
</evidence>
<dbReference type="NCBIfam" id="NF004784">
    <property type="entry name" value="PRK06131.1"/>
    <property type="match status" value="1"/>
</dbReference>
<dbReference type="SUPFAM" id="SSF143975">
    <property type="entry name" value="IlvD/EDD N-terminal domain-like"/>
    <property type="match status" value="1"/>
</dbReference>
<dbReference type="FunFam" id="3.50.30.80:FF:000001">
    <property type="entry name" value="Dihydroxy-acid dehydratase"/>
    <property type="match status" value="1"/>
</dbReference>
<name>A0A246WR78_9BURK</name>
<dbReference type="RefSeq" id="WP_088751366.1">
    <property type="nucleotide sequence ID" value="NZ_NJGU01000006.1"/>
</dbReference>
<comment type="caution">
    <text evidence="8">The sequence shown here is derived from an EMBL/GenBank/DDBJ whole genome shotgun (WGS) entry which is preliminary data.</text>
</comment>
<dbReference type="AlphaFoldDB" id="A0A246WR78"/>
<dbReference type="InterPro" id="IPR000581">
    <property type="entry name" value="ILV_EDD_N"/>
</dbReference>
<dbReference type="InterPro" id="IPR042096">
    <property type="entry name" value="Dihydro-acid_dehy_C"/>
</dbReference>
<dbReference type="GO" id="GO:0004160">
    <property type="term" value="F:dihydroxy-acid dehydratase activity"/>
    <property type="evidence" value="ECO:0007669"/>
    <property type="project" value="UniProtKB-EC"/>
</dbReference>
<evidence type="ECO:0000256" key="3">
    <source>
        <dbReference type="ARBA" id="ARBA00023004"/>
    </source>
</evidence>
<comment type="similarity">
    <text evidence="1">Belongs to the IlvD/Edd family.</text>
</comment>
<dbReference type="InterPro" id="IPR056740">
    <property type="entry name" value="ILV_EDD_C"/>
</dbReference>
<dbReference type="GO" id="GO:0051536">
    <property type="term" value="F:iron-sulfur cluster binding"/>
    <property type="evidence" value="ECO:0007669"/>
    <property type="project" value="UniProtKB-KW"/>
</dbReference>
<evidence type="ECO:0000256" key="2">
    <source>
        <dbReference type="ARBA" id="ARBA00022723"/>
    </source>
</evidence>
<organism evidence="8 9">
    <name type="scientific">Herbaspirillum robiniae</name>
    <dbReference type="NCBI Taxonomy" id="2014887"/>
    <lineage>
        <taxon>Bacteria</taxon>
        <taxon>Pseudomonadati</taxon>
        <taxon>Pseudomonadota</taxon>
        <taxon>Betaproteobacteria</taxon>
        <taxon>Burkholderiales</taxon>
        <taxon>Oxalobacteraceae</taxon>
        <taxon>Herbaspirillum</taxon>
    </lineage>
</organism>
<proteinExistence type="inferred from homology"/>
<dbReference type="PROSITE" id="PS00886">
    <property type="entry name" value="ILVD_EDD_1"/>
    <property type="match status" value="1"/>
</dbReference>
<evidence type="ECO:0000256" key="5">
    <source>
        <dbReference type="ARBA" id="ARBA00023239"/>
    </source>
</evidence>
<dbReference type="PANTHER" id="PTHR43183:SF1">
    <property type="entry name" value="HYPOTHETICAL DIHYDROXY-ACID DEHYDRATASE (EUROFUNG)-RELATED"/>
    <property type="match status" value="1"/>
</dbReference>
<evidence type="ECO:0000259" key="7">
    <source>
        <dbReference type="Pfam" id="PF24877"/>
    </source>
</evidence>
<keyword evidence="2" id="KW-0479">Metal-binding</keyword>
<accession>A0A246WR78</accession>
<keyword evidence="3" id="KW-0408">Iron</keyword>
<reference evidence="8 9" key="1">
    <citation type="submission" date="2017-06" db="EMBL/GenBank/DDBJ databases">
        <title>Herbaspirillum phytohormonus sp. nov., isolated from the root nodule of Robinia pseudoacacia in lead-zinc mine.</title>
        <authorList>
            <person name="Fan M."/>
            <person name="Lin Y."/>
        </authorList>
    </citation>
    <scope>NUCLEOTIDE SEQUENCE [LARGE SCALE GENOMIC DNA]</scope>
    <source>
        <strain evidence="8 9">HZ10</strain>
    </source>
</reference>
<feature type="domain" description="Dihydroxy-acid/6-phosphogluconate dehydratase C-terminal" evidence="7">
    <location>
        <begin position="374"/>
        <end position="567"/>
    </location>
</feature>
<dbReference type="Pfam" id="PF24877">
    <property type="entry name" value="ILV_EDD_C"/>
    <property type="match status" value="1"/>
</dbReference>
<dbReference type="EC" id="4.2.1.9" evidence="8"/>
<dbReference type="InterPro" id="IPR052352">
    <property type="entry name" value="Sugar_Degrad_Dehydratases"/>
</dbReference>
<dbReference type="Pfam" id="PF00920">
    <property type="entry name" value="ILVD_EDD_N"/>
    <property type="match status" value="1"/>
</dbReference>
<dbReference type="InterPro" id="IPR037237">
    <property type="entry name" value="IlvD/EDD_N"/>
</dbReference>
<keyword evidence="5 8" id="KW-0456">Lyase</keyword>
<evidence type="ECO:0000313" key="8">
    <source>
        <dbReference type="EMBL" id="OWY28909.1"/>
    </source>
</evidence>
<evidence type="ECO:0000256" key="1">
    <source>
        <dbReference type="ARBA" id="ARBA00006486"/>
    </source>
</evidence>
<dbReference type="PANTHER" id="PTHR43183">
    <property type="entry name" value="HYPOTHETICAL DIHYDROXYACID DEHYDRATASE (EUROFUNG)-RELATED"/>
    <property type="match status" value="1"/>
</dbReference>
<sequence length="585" mass="62251">MSKKPETDGHGQAAAAAGMRRGLTSYGDQGFSLFLRKAFIKGAGYTDDALARPVIGIVNTGSAYNPCHGNMPQLIEAVKRGVMLAGGLPMDFPTISIHESFAAPTSMYLRNLMSMDTEEMIRAQPMDAVVLIGGCDKTVPAQLMGAASAGIPAVQLITGSMLTGSHRSERVGACTDCRRYWAKYRAEEIDDEEIADVNNQLVASVGTCSVMGTASTMACIAETLGMTVPGGASPPAVTADRIRVAEESGARAVALAGSGLTVDKILTEKAFDNALRMLLAIGGSTNAIVHLAAIAGRVGLEIDLAKLDRMGRETPVLLDLKPTGSHYMEDLHKAGGVAALLRELKPLLHLDAMTVNGVTLGEQLDAQGPGFAQDVVRSFANPVYPQGGLAVLRGNLAPGGAIIKQSAADPKLMEHEGRAVVFDNLQDLAERIDDEALDVRADDILVLKNIGPLGAPGMPEAGYIPIPRKLARQGVKDMVRISDGRMSGTAFGSIVLHVTPEAAIGGPLAWVYSGDRIRLSVSKREITLLVPEQELERRRQQQPVRKPVAGRGYRKLFLENVTQADKGVDFEFLRAEELQRKQSGS</sequence>
<dbReference type="EMBL" id="NJGU01000006">
    <property type="protein sequence ID" value="OWY28909.1"/>
    <property type="molecule type" value="Genomic_DNA"/>
</dbReference>
<evidence type="ECO:0000313" key="9">
    <source>
        <dbReference type="Proteomes" id="UP000197596"/>
    </source>
</evidence>
<protein>
    <submittedName>
        <fullName evidence="8">Dihydroxy-acid dehydratase</fullName>
        <ecNumber evidence="8">4.2.1.9</ecNumber>
    </submittedName>
</protein>
<dbReference type="Proteomes" id="UP000197596">
    <property type="component" value="Unassembled WGS sequence"/>
</dbReference>
<evidence type="ECO:0000259" key="6">
    <source>
        <dbReference type="Pfam" id="PF00920"/>
    </source>
</evidence>
<gene>
    <name evidence="8" type="ORF">CEJ42_13165</name>
</gene>
<dbReference type="SUPFAM" id="SSF52016">
    <property type="entry name" value="LeuD/IlvD-like"/>
    <property type="match status" value="1"/>
</dbReference>